<evidence type="ECO:0000256" key="4">
    <source>
        <dbReference type="RuleBase" id="RU000411"/>
    </source>
</evidence>
<feature type="signal peptide" evidence="5">
    <location>
        <begin position="1"/>
        <end position="19"/>
    </location>
</feature>
<evidence type="ECO:0000256" key="1">
    <source>
        <dbReference type="ARBA" id="ARBA00009500"/>
    </source>
</evidence>
<dbReference type="InterPro" id="IPR042185">
    <property type="entry name" value="Serpin_sf_2"/>
</dbReference>
<dbReference type="OrthoDB" id="671595at2759"/>
<evidence type="ECO:0000259" key="6">
    <source>
        <dbReference type="SMART" id="SM00093"/>
    </source>
</evidence>
<dbReference type="SUPFAM" id="SSF56574">
    <property type="entry name" value="Serpins"/>
    <property type="match status" value="1"/>
</dbReference>
<comment type="similarity">
    <text evidence="1 4">Belongs to the serpin family.</text>
</comment>
<accession>A0A1E1WM18</accession>
<sequence>MWRPLSLIVFIVHIQLIASTCNEANNNSTNAEVVRLLTKGVNDFAFKFLRYVLKTNKGQNVIMSPYSAQLALSQLGPYTKGESLNQLLDAFGLENKDQIAQGFQELVKTLIGGNGVTFTQNVKSYANDKYPLSDNFLQYTKDVFNATAENIDCSNPEKAAATINKWVEDNTNNLIKNLIPKDVINNLVRMILVNAIYFKGTWKKEFNKNNTEDRDFYVNKDTVKKVPTMYQQAKLNYTYSEELNAQVLELRYVNENFRFIIVLPSEIEGLQDVASKLNADSIKKALDSMTTQDVKVWLPSFKIETSLDLKEVLQGIDVTDIFIPGKSGIEGVLKKDEDLYVSSAVHKAVIEVNEEGSEAAAATGLIVGVTSVQIPVKKPEVRCDHPFIYSIVKDGVVLFTGSKSV</sequence>
<dbReference type="PANTHER" id="PTHR11461:SF211">
    <property type="entry name" value="GH10112P-RELATED"/>
    <property type="match status" value="1"/>
</dbReference>
<dbReference type="InterPro" id="IPR036186">
    <property type="entry name" value="Serpin_sf"/>
</dbReference>
<dbReference type="InterPro" id="IPR023795">
    <property type="entry name" value="Serpin_CS"/>
</dbReference>
<feature type="chain" id="PRO_5009115573" description="Serpin domain-containing protein" evidence="5">
    <location>
        <begin position="20"/>
        <end position="405"/>
    </location>
</feature>
<dbReference type="Gene3D" id="2.30.39.10">
    <property type="entry name" value="Alpha-1-antitrypsin, domain 1"/>
    <property type="match status" value="1"/>
</dbReference>
<keyword evidence="2" id="KW-0646">Protease inhibitor</keyword>
<reference evidence="7" key="1">
    <citation type="submission" date="2015-09" db="EMBL/GenBank/DDBJ databases">
        <title>De novo assembly of Pectinophora gossypiella (Pink Bollworm) gut transcriptome.</title>
        <authorList>
            <person name="Tassone E.E."/>
        </authorList>
    </citation>
    <scope>NUCLEOTIDE SEQUENCE</scope>
</reference>
<keyword evidence="5" id="KW-0732">Signal</keyword>
<proteinExistence type="inferred from homology"/>
<dbReference type="Pfam" id="PF00079">
    <property type="entry name" value="Serpin"/>
    <property type="match status" value="1"/>
</dbReference>
<feature type="domain" description="Serpin" evidence="6">
    <location>
        <begin position="46"/>
        <end position="403"/>
    </location>
</feature>
<organism evidence="7">
    <name type="scientific">Pectinophora gossypiella</name>
    <name type="common">Cotton pink bollworm</name>
    <name type="synonym">Depressaria gossypiella</name>
    <dbReference type="NCBI Taxonomy" id="13191"/>
    <lineage>
        <taxon>Eukaryota</taxon>
        <taxon>Metazoa</taxon>
        <taxon>Ecdysozoa</taxon>
        <taxon>Arthropoda</taxon>
        <taxon>Hexapoda</taxon>
        <taxon>Insecta</taxon>
        <taxon>Pterygota</taxon>
        <taxon>Neoptera</taxon>
        <taxon>Endopterygota</taxon>
        <taxon>Lepidoptera</taxon>
        <taxon>Glossata</taxon>
        <taxon>Ditrysia</taxon>
        <taxon>Gelechioidea</taxon>
        <taxon>Gelechiidae</taxon>
        <taxon>Apatetrinae</taxon>
        <taxon>Pectinophora</taxon>
    </lineage>
</organism>
<evidence type="ECO:0000313" key="7">
    <source>
        <dbReference type="EMBL" id="JAT88032.1"/>
    </source>
</evidence>
<dbReference type="CDD" id="cd19579">
    <property type="entry name" value="serpin1K-like"/>
    <property type="match status" value="1"/>
</dbReference>
<dbReference type="PANTHER" id="PTHR11461">
    <property type="entry name" value="SERINE PROTEASE INHIBITOR, SERPIN"/>
    <property type="match status" value="1"/>
</dbReference>
<dbReference type="AlphaFoldDB" id="A0A1E1WM18"/>
<gene>
    <name evidence="7" type="ORF">g.8869</name>
</gene>
<dbReference type="GO" id="GO:0005615">
    <property type="term" value="C:extracellular space"/>
    <property type="evidence" value="ECO:0007669"/>
    <property type="project" value="InterPro"/>
</dbReference>
<protein>
    <recommendedName>
        <fullName evidence="6">Serpin domain-containing protein</fullName>
    </recommendedName>
</protein>
<dbReference type="Gene3D" id="3.30.497.10">
    <property type="entry name" value="Antithrombin, subunit I, domain 2"/>
    <property type="match status" value="1"/>
</dbReference>
<keyword evidence="3" id="KW-0722">Serine protease inhibitor</keyword>
<dbReference type="GO" id="GO:0004867">
    <property type="term" value="F:serine-type endopeptidase inhibitor activity"/>
    <property type="evidence" value="ECO:0007669"/>
    <property type="project" value="UniProtKB-KW"/>
</dbReference>
<dbReference type="PROSITE" id="PS00284">
    <property type="entry name" value="SERPIN"/>
    <property type="match status" value="1"/>
</dbReference>
<evidence type="ECO:0000256" key="5">
    <source>
        <dbReference type="SAM" id="SignalP"/>
    </source>
</evidence>
<evidence type="ECO:0000256" key="2">
    <source>
        <dbReference type="ARBA" id="ARBA00022690"/>
    </source>
</evidence>
<dbReference type="InterPro" id="IPR023796">
    <property type="entry name" value="Serpin_dom"/>
</dbReference>
<name>A0A1E1WM18_PECGO</name>
<dbReference type="InterPro" id="IPR042178">
    <property type="entry name" value="Serpin_sf_1"/>
</dbReference>
<evidence type="ECO:0000256" key="3">
    <source>
        <dbReference type="ARBA" id="ARBA00022900"/>
    </source>
</evidence>
<dbReference type="SMART" id="SM00093">
    <property type="entry name" value="SERPIN"/>
    <property type="match status" value="1"/>
</dbReference>
<dbReference type="InterPro" id="IPR000215">
    <property type="entry name" value="Serpin_fam"/>
</dbReference>
<dbReference type="EMBL" id="GDQN01003022">
    <property type="protein sequence ID" value="JAT88032.1"/>
    <property type="molecule type" value="Transcribed_RNA"/>
</dbReference>